<accession>A0A0D9XTG2</accession>
<dbReference type="HOGENOM" id="CLU_2124640_0_0_1"/>
<feature type="transmembrane region" description="Helical" evidence="1">
    <location>
        <begin position="68"/>
        <end position="88"/>
    </location>
</feature>
<protein>
    <submittedName>
        <fullName evidence="2">Uncharacterized protein</fullName>
    </submittedName>
</protein>
<keyword evidence="3" id="KW-1185">Reference proteome</keyword>
<evidence type="ECO:0000256" key="1">
    <source>
        <dbReference type="SAM" id="Phobius"/>
    </source>
</evidence>
<evidence type="ECO:0000313" key="2">
    <source>
        <dbReference type="EnsemblPlants" id="LPERR11G14310.1"/>
    </source>
</evidence>
<reference evidence="2 3" key="1">
    <citation type="submission" date="2012-08" db="EMBL/GenBank/DDBJ databases">
        <title>Oryza genome evolution.</title>
        <authorList>
            <person name="Wing R.A."/>
        </authorList>
    </citation>
    <scope>NUCLEOTIDE SEQUENCE</scope>
</reference>
<keyword evidence="1" id="KW-1133">Transmembrane helix</keyword>
<reference evidence="2" key="3">
    <citation type="submission" date="2015-04" db="UniProtKB">
        <authorList>
            <consortium name="EnsemblPlants"/>
        </authorList>
    </citation>
    <scope>IDENTIFICATION</scope>
</reference>
<dbReference type="EnsemblPlants" id="LPERR11G14310.1">
    <property type="protein sequence ID" value="LPERR11G14310.1"/>
    <property type="gene ID" value="LPERR11G14310"/>
</dbReference>
<reference evidence="3" key="2">
    <citation type="submission" date="2013-12" db="EMBL/GenBank/DDBJ databases">
        <authorList>
            <person name="Yu Y."/>
            <person name="Lee S."/>
            <person name="de Baynast K."/>
            <person name="Wissotski M."/>
            <person name="Liu L."/>
            <person name="Talag J."/>
            <person name="Goicoechea J."/>
            <person name="Angelova A."/>
            <person name="Jetty R."/>
            <person name="Kudrna D."/>
            <person name="Golser W."/>
            <person name="Rivera L."/>
            <person name="Zhang J."/>
            <person name="Wing R."/>
        </authorList>
    </citation>
    <scope>NUCLEOTIDE SEQUENCE</scope>
</reference>
<name>A0A0D9XTG2_9ORYZ</name>
<dbReference type="Proteomes" id="UP000032180">
    <property type="component" value="Chromosome 11"/>
</dbReference>
<dbReference type="AlphaFoldDB" id="A0A0D9XTG2"/>
<keyword evidence="1" id="KW-0812">Transmembrane</keyword>
<dbReference type="Gramene" id="LPERR11G14310.1">
    <property type="protein sequence ID" value="LPERR11G14310.1"/>
    <property type="gene ID" value="LPERR11G14310"/>
</dbReference>
<keyword evidence="1" id="KW-0472">Membrane</keyword>
<sequence>MDDDYDNIYLVQDRFGNLLQVWKNFEHLLGVKNHHHCIHHGRMVKMFRKTLSTKCIKLIRLKRNSSKLLGWVRICYFLDITGHFFYALKNIPTSKRKFCPISFVLTGLALFGQH</sequence>
<evidence type="ECO:0000313" key="3">
    <source>
        <dbReference type="Proteomes" id="UP000032180"/>
    </source>
</evidence>
<proteinExistence type="predicted"/>
<organism evidence="2 3">
    <name type="scientific">Leersia perrieri</name>
    <dbReference type="NCBI Taxonomy" id="77586"/>
    <lineage>
        <taxon>Eukaryota</taxon>
        <taxon>Viridiplantae</taxon>
        <taxon>Streptophyta</taxon>
        <taxon>Embryophyta</taxon>
        <taxon>Tracheophyta</taxon>
        <taxon>Spermatophyta</taxon>
        <taxon>Magnoliopsida</taxon>
        <taxon>Liliopsida</taxon>
        <taxon>Poales</taxon>
        <taxon>Poaceae</taxon>
        <taxon>BOP clade</taxon>
        <taxon>Oryzoideae</taxon>
        <taxon>Oryzeae</taxon>
        <taxon>Oryzinae</taxon>
        <taxon>Leersia</taxon>
    </lineage>
</organism>